<evidence type="ECO:0000259" key="3">
    <source>
        <dbReference type="Pfam" id="PF00372"/>
    </source>
</evidence>
<dbReference type="EnsemblMetazoa" id="XM_001600380">
    <property type="protein sequence ID" value="XP_001600430"/>
    <property type="gene ID" value="LOC100115809"/>
</dbReference>
<evidence type="ECO:0000256" key="1">
    <source>
        <dbReference type="ARBA" id="ARBA00022761"/>
    </source>
</evidence>
<dbReference type="GO" id="GO:0005615">
    <property type="term" value="C:extracellular space"/>
    <property type="evidence" value="ECO:0007669"/>
    <property type="project" value="UniProtKB-ARBA"/>
</dbReference>
<dbReference type="OrthoDB" id="6371642at2759"/>
<dbReference type="PANTHER" id="PTHR11511">
    <property type="entry name" value="LARVAL STORAGE PROTEIN/PHENOLOXIDASE"/>
    <property type="match status" value="1"/>
</dbReference>
<name>A0A7M7G5K4_NASVI</name>
<dbReference type="InterPro" id="IPR013788">
    <property type="entry name" value="Hemocyanin/hexamerin"/>
</dbReference>
<dbReference type="InParanoid" id="A0A7M7G5K4"/>
<dbReference type="InterPro" id="IPR036697">
    <property type="entry name" value="Hemocyanin_N_sf"/>
</dbReference>
<sequence length="701" mass="79988">MTSHRGVLSTGLFAITITIIAGLVRASEIPSAEADFLRKQEVVFQLLWSSREAPKNHPEVFERLRNYKLEDVGAACENHTHAKEFENHLHRFQAVSQDEPFAAFRDEHVDEVRLLFDVLLCAKSFDEFAALVAWSHAGKVPQVAWIHAFAMALAHRKDTRGLRLPNLYEIVPHYFFETEVMVKAYRAKTGEIEGVGDEYVIEANHTSHTESTDSQLNYFRDDVGLNQFYFQLHNQLPFWLSCEEKNCNSNGIPKHLRGELYYHVHKTLLARYELERLSLGLGRVEDIDWEQGISTGYRSGMTHLNGWPVPDREPGARLPVSKYKFLEEVKHYESRLSKAIDLGELRTGSSFNKKLDESSSFNDLCNALQGNNDSPQPKLYGSLDRLYRRLLGFAPEVTGKKSGQVAALEMSWTSLRDAGFFRMNKRILDLGLRFKRNLPVYTPADLGFDGIRIDYVHLDKLVTYLDSFESTLNHPRVHYFADDSAARKESCGPKTTVMVRQQRLNHKAFAYQIGVTSERVTKGVVRIFLGPKVDARGNELDLEDSIEQFYELDRWIVDLKQGSNKLDRSSNDSPYYSSDPQSSEAYNRDIVRALRTTDENLARDIVHSRKLHLGLPRRLLLPRGNRSGLGLRLVVCLHGLDGAKVDKLDEETLFGGLALDGRDLGFPLDRPIGGEGFERLRNFMVKDIKVFHEDVKDVEKD</sequence>
<dbReference type="SMR" id="A0A7M7G5K4"/>
<feature type="domain" description="Hemocyanin middle" evidence="3">
    <location>
        <begin position="167"/>
        <end position="429"/>
    </location>
</feature>
<feature type="signal peptide" evidence="2">
    <location>
        <begin position="1"/>
        <end position="26"/>
    </location>
</feature>
<feature type="domain" description="Hemocyanin C-terminal" evidence="5">
    <location>
        <begin position="441"/>
        <end position="692"/>
    </location>
</feature>
<dbReference type="GO" id="GO:0045735">
    <property type="term" value="F:nutrient reservoir activity"/>
    <property type="evidence" value="ECO:0007669"/>
    <property type="project" value="UniProtKB-KW"/>
</dbReference>
<dbReference type="InterPro" id="IPR008922">
    <property type="entry name" value="Di-copper_centre_dom_sf"/>
</dbReference>
<gene>
    <name evidence="6" type="primary">100115809</name>
</gene>
<keyword evidence="1" id="KW-0758">Storage protein</keyword>
<dbReference type="Gene3D" id="1.10.1280.10">
    <property type="entry name" value="Di-copper center containing domain from catechol oxidase"/>
    <property type="match status" value="1"/>
</dbReference>
<organism evidence="6 7">
    <name type="scientific">Nasonia vitripennis</name>
    <name type="common">Parasitic wasp</name>
    <dbReference type="NCBI Taxonomy" id="7425"/>
    <lineage>
        <taxon>Eukaryota</taxon>
        <taxon>Metazoa</taxon>
        <taxon>Ecdysozoa</taxon>
        <taxon>Arthropoda</taxon>
        <taxon>Hexapoda</taxon>
        <taxon>Insecta</taxon>
        <taxon>Pterygota</taxon>
        <taxon>Neoptera</taxon>
        <taxon>Endopterygota</taxon>
        <taxon>Hymenoptera</taxon>
        <taxon>Apocrita</taxon>
        <taxon>Proctotrupomorpha</taxon>
        <taxon>Chalcidoidea</taxon>
        <taxon>Pteromalidae</taxon>
        <taxon>Pteromalinae</taxon>
        <taxon>Nasonia</taxon>
    </lineage>
</organism>
<evidence type="ECO:0000259" key="5">
    <source>
        <dbReference type="Pfam" id="PF03723"/>
    </source>
</evidence>
<proteinExistence type="predicted"/>
<dbReference type="Gene3D" id="1.20.1370.10">
    <property type="entry name" value="Hemocyanin, N-terminal domain"/>
    <property type="match status" value="1"/>
</dbReference>
<keyword evidence="2" id="KW-0732">Signal</keyword>
<dbReference type="SUPFAM" id="SSF81296">
    <property type="entry name" value="E set domains"/>
    <property type="match status" value="1"/>
</dbReference>
<dbReference type="SUPFAM" id="SSF48050">
    <property type="entry name" value="Hemocyanin, N-terminal domain"/>
    <property type="match status" value="1"/>
</dbReference>
<evidence type="ECO:0000256" key="2">
    <source>
        <dbReference type="SAM" id="SignalP"/>
    </source>
</evidence>
<evidence type="ECO:0000313" key="6">
    <source>
        <dbReference type="EnsemblMetazoa" id="XP_001600430"/>
    </source>
</evidence>
<dbReference type="PANTHER" id="PTHR11511:SF5">
    <property type="entry name" value="FAT-BODY PROTEIN 1-RELATED"/>
    <property type="match status" value="1"/>
</dbReference>
<dbReference type="InterPro" id="IPR000896">
    <property type="entry name" value="Hemocyanin/hexamerin_mid_dom"/>
</dbReference>
<dbReference type="SUPFAM" id="SSF48056">
    <property type="entry name" value="Di-copper centre-containing domain"/>
    <property type="match status" value="1"/>
</dbReference>
<dbReference type="Pfam" id="PF03723">
    <property type="entry name" value="Hemocyanin_C"/>
    <property type="match status" value="1"/>
</dbReference>
<reference evidence="6" key="1">
    <citation type="submission" date="2021-01" db="UniProtKB">
        <authorList>
            <consortium name="EnsemblMetazoa"/>
        </authorList>
    </citation>
    <scope>IDENTIFICATION</scope>
</reference>
<evidence type="ECO:0000259" key="4">
    <source>
        <dbReference type="Pfam" id="PF03722"/>
    </source>
</evidence>
<dbReference type="AlphaFoldDB" id="A0A7M7G5K4"/>
<dbReference type="Proteomes" id="UP000002358">
    <property type="component" value="Chromosome 1"/>
</dbReference>
<protein>
    <submittedName>
        <fullName evidence="6">Uncharacterized protein</fullName>
    </submittedName>
</protein>
<keyword evidence="7" id="KW-1185">Reference proteome</keyword>
<dbReference type="KEGG" id="nvi:100115809"/>
<dbReference type="OMA" id="KRNTRDF"/>
<dbReference type="Pfam" id="PF00372">
    <property type="entry name" value="Hemocyanin_M"/>
    <property type="match status" value="1"/>
</dbReference>
<dbReference type="InterPro" id="IPR014756">
    <property type="entry name" value="Ig_E-set"/>
</dbReference>
<dbReference type="Pfam" id="PF03722">
    <property type="entry name" value="Hemocyanin_N"/>
    <property type="match status" value="1"/>
</dbReference>
<feature type="domain" description="Hemocyanin N-terminal" evidence="4">
    <location>
        <begin position="36"/>
        <end position="161"/>
    </location>
</feature>
<dbReference type="InterPro" id="IPR037020">
    <property type="entry name" value="Hemocyanin_C_sf"/>
</dbReference>
<evidence type="ECO:0000313" key="7">
    <source>
        <dbReference type="Proteomes" id="UP000002358"/>
    </source>
</evidence>
<accession>A0A7M7G5K4</accession>
<dbReference type="InterPro" id="IPR005204">
    <property type="entry name" value="Hemocyanin_N"/>
</dbReference>
<dbReference type="InterPro" id="IPR005203">
    <property type="entry name" value="Hemocyanin_C"/>
</dbReference>
<feature type="chain" id="PRO_5029601708" evidence="2">
    <location>
        <begin position="27"/>
        <end position="701"/>
    </location>
</feature>
<dbReference type="Gene3D" id="2.60.40.1520">
    <property type="entry name" value="Hemocyanin, C-terminal domain"/>
    <property type="match status" value="1"/>
</dbReference>